<evidence type="ECO:0000313" key="1">
    <source>
        <dbReference type="EMBL" id="MBI1708712.1"/>
    </source>
</evidence>
<reference evidence="1" key="1">
    <citation type="submission" date="2020-07" db="EMBL/GenBank/DDBJ databases">
        <title>Comparative genomics analyses of Lactobacillus crispatus isolated from different ecological niches.</title>
        <authorList>
            <person name="Mancino W."/>
            <person name="Mancabelli L."/>
            <person name="Lugli G.A."/>
            <person name="Milani C."/>
            <person name="Viappiani A."/>
            <person name="Anzalone R."/>
            <person name="Longhi G."/>
            <person name="Ventura M."/>
            <person name="Turroni F."/>
        </authorList>
    </citation>
    <scope>NUCLEOTIDE SEQUENCE</scope>
    <source>
        <strain evidence="1">LB65</strain>
    </source>
</reference>
<proteinExistence type="predicted"/>
<organism evidence="1 2">
    <name type="scientific">Lactobacillus crispatus</name>
    <dbReference type="NCBI Taxonomy" id="47770"/>
    <lineage>
        <taxon>Bacteria</taxon>
        <taxon>Bacillati</taxon>
        <taxon>Bacillota</taxon>
        <taxon>Bacilli</taxon>
        <taxon>Lactobacillales</taxon>
        <taxon>Lactobacillaceae</taxon>
        <taxon>Lactobacillus</taxon>
    </lineage>
</organism>
<protein>
    <submittedName>
        <fullName evidence="1">Uncharacterized protein</fullName>
    </submittedName>
</protein>
<comment type="caution">
    <text evidence="1">The sequence shown here is derived from an EMBL/GenBank/DDBJ whole genome shotgun (WGS) entry which is preliminary data.</text>
</comment>
<dbReference type="AlphaFoldDB" id="A0AAW4DN23"/>
<sequence>MSEFVQLNKESQYLLGKFVNKYYSNMRKGQKGSQAKMVALTLDDAEELIPQARREDLKSYVYKLSDAGFRNNEPIEITLTSEAIKKKIARD</sequence>
<name>A0AAW4DN23_9LACO</name>
<dbReference type="RefSeq" id="WP_198566715.1">
    <property type="nucleotide sequence ID" value="NZ_JACCPP010000026.1"/>
</dbReference>
<gene>
    <name evidence="1" type="ORF">HYQ56_1700</name>
</gene>
<dbReference type="Proteomes" id="UP001194414">
    <property type="component" value="Unassembled WGS sequence"/>
</dbReference>
<accession>A0AAW4DN23</accession>
<dbReference type="EMBL" id="JACCPP010000026">
    <property type="protein sequence ID" value="MBI1708712.1"/>
    <property type="molecule type" value="Genomic_DNA"/>
</dbReference>
<evidence type="ECO:0000313" key="2">
    <source>
        <dbReference type="Proteomes" id="UP001194414"/>
    </source>
</evidence>